<dbReference type="Gene3D" id="3.10.129.10">
    <property type="entry name" value="Hotdog Thioesterase"/>
    <property type="match status" value="1"/>
</dbReference>
<evidence type="ECO:0000313" key="3">
    <source>
        <dbReference type="EMBL" id="RKR85839.1"/>
    </source>
</evidence>
<dbReference type="PANTHER" id="PTHR42993:SF1">
    <property type="entry name" value="MAOC-LIKE DEHYDRATASE DOMAIN-CONTAINING PROTEIN"/>
    <property type="match status" value="1"/>
</dbReference>
<protein>
    <submittedName>
        <fullName evidence="3">Acyl dehydratase</fullName>
    </submittedName>
</protein>
<dbReference type="Proteomes" id="UP000277671">
    <property type="component" value="Unassembled WGS sequence"/>
</dbReference>
<comment type="caution">
    <text evidence="3">The sequence shown here is derived from an EMBL/GenBank/DDBJ whole genome shotgun (WGS) entry which is preliminary data.</text>
</comment>
<dbReference type="Pfam" id="PF01575">
    <property type="entry name" value="MaoC_dehydratas"/>
    <property type="match status" value="1"/>
</dbReference>
<dbReference type="CDD" id="cd03450">
    <property type="entry name" value="NodN"/>
    <property type="match status" value="1"/>
</dbReference>
<dbReference type="InterPro" id="IPR039375">
    <property type="entry name" value="NodN-like"/>
</dbReference>
<gene>
    <name evidence="3" type="ORF">BDK92_0048</name>
</gene>
<name>A0A495JCP3_9ACTN</name>
<reference evidence="3 4" key="1">
    <citation type="submission" date="2018-10" db="EMBL/GenBank/DDBJ databases">
        <title>Sequencing the genomes of 1000 actinobacteria strains.</title>
        <authorList>
            <person name="Klenk H.-P."/>
        </authorList>
    </citation>
    <scope>NUCLEOTIDE SEQUENCE [LARGE SCALE GENOMIC DNA]</scope>
    <source>
        <strain evidence="3 4">DSM 45175</strain>
    </source>
</reference>
<dbReference type="AlphaFoldDB" id="A0A495JCP3"/>
<dbReference type="InterPro" id="IPR029069">
    <property type="entry name" value="HotDog_dom_sf"/>
</dbReference>
<comment type="similarity">
    <text evidence="1">Belongs to the enoyl-CoA hydratase/isomerase family.</text>
</comment>
<sequence>MRTFASPAELAAAVGQSLGPGPWHPVDQERVALFAEATDDYQWIHVDPERAAVGPFGGTIAHGYLTLSLLPALVTRIYRVEGVRMGVNYGLDRVRFPAPLRVGTRIRATASIAEVTPVPGGTQVVTEVTVESETGGKPVCAARTISRLYFEEGK</sequence>
<feature type="domain" description="MaoC-like" evidence="2">
    <location>
        <begin position="11"/>
        <end position="131"/>
    </location>
</feature>
<evidence type="ECO:0000259" key="2">
    <source>
        <dbReference type="Pfam" id="PF01575"/>
    </source>
</evidence>
<dbReference type="RefSeq" id="WP_121153487.1">
    <property type="nucleotide sequence ID" value="NZ_RBKT01000001.1"/>
</dbReference>
<dbReference type="EMBL" id="RBKT01000001">
    <property type="protein sequence ID" value="RKR85839.1"/>
    <property type="molecule type" value="Genomic_DNA"/>
</dbReference>
<dbReference type="PANTHER" id="PTHR42993">
    <property type="entry name" value="MAOC-LIKE DEHYDRATASE DOMAIN-CONTAINING PROTEIN"/>
    <property type="match status" value="1"/>
</dbReference>
<keyword evidence="4" id="KW-1185">Reference proteome</keyword>
<evidence type="ECO:0000256" key="1">
    <source>
        <dbReference type="ARBA" id="ARBA00005254"/>
    </source>
</evidence>
<dbReference type="InterPro" id="IPR002539">
    <property type="entry name" value="MaoC-like_dom"/>
</dbReference>
<dbReference type="OrthoDB" id="9801735at2"/>
<dbReference type="SUPFAM" id="SSF54637">
    <property type="entry name" value="Thioesterase/thiol ester dehydrase-isomerase"/>
    <property type="match status" value="1"/>
</dbReference>
<accession>A0A495JCP3</accession>
<organism evidence="3 4">
    <name type="scientific">Micromonospora pisi</name>
    <dbReference type="NCBI Taxonomy" id="589240"/>
    <lineage>
        <taxon>Bacteria</taxon>
        <taxon>Bacillati</taxon>
        <taxon>Actinomycetota</taxon>
        <taxon>Actinomycetes</taxon>
        <taxon>Micromonosporales</taxon>
        <taxon>Micromonosporaceae</taxon>
        <taxon>Micromonospora</taxon>
    </lineage>
</organism>
<evidence type="ECO:0000313" key="4">
    <source>
        <dbReference type="Proteomes" id="UP000277671"/>
    </source>
</evidence>
<proteinExistence type="inferred from homology"/>